<dbReference type="SUPFAM" id="SSF55785">
    <property type="entry name" value="PYP-like sensor domain (PAS domain)"/>
    <property type="match status" value="2"/>
</dbReference>
<dbReference type="HOGENOM" id="CLU_000445_70_44_4"/>
<evidence type="ECO:0000256" key="1">
    <source>
        <dbReference type="ARBA" id="ARBA00004651"/>
    </source>
</evidence>
<dbReference type="InterPro" id="IPR001633">
    <property type="entry name" value="EAL_dom"/>
</dbReference>
<evidence type="ECO:0000259" key="9">
    <source>
        <dbReference type="PROSITE" id="PS50113"/>
    </source>
</evidence>
<dbReference type="Proteomes" id="UP000002718">
    <property type="component" value="Chromosome"/>
</dbReference>
<dbReference type="SUPFAM" id="SSF141868">
    <property type="entry name" value="EAL domain-like"/>
    <property type="match status" value="1"/>
</dbReference>
<reference evidence="12" key="1">
    <citation type="submission" date="2005-08" db="EMBL/GenBank/DDBJ databases">
        <title>Complete sequence of Chromosome 1 of Nitrosospira multiformis ATCC 25196.</title>
        <authorList>
            <consortium name="US DOE Joint Genome Institute"/>
            <person name="Copeland A."/>
            <person name="Lucas S."/>
            <person name="Lapidus A."/>
            <person name="Barry K."/>
            <person name="Detter J.C."/>
            <person name="Glavina T."/>
            <person name="Hammon N."/>
            <person name="Israni S."/>
            <person name="Pitluck S."/>
            <person name="Chain P."/>
            <person name="Malfatti S."/>
            <person name="Shin M."/>
            <person name="Vergez L."/>
            <person name="Schmutz J."/>
            <person name="Larimer F."/>
            <person name="Land M."/>
            <person name="Hauser L."/>
            <person name="Kyrpides N."/>
            <person name="Lykidis A."/>
            <person name="Richardson P."/>
        </authorList>
    </citation>
    <scope>NUCLEOTIDE SEQUENCE</scope>
    <source>
        <strain evidence="12">ATCC 25196</strain>
    </source>
</reference>
<dbReference type="InterPro" id="IPR043128">
    <property type="entry name" value="Rev_trsase/Diguanyl_cyclase"/>
</dbReference>
<dbReference type="NCBIfam" id="TIGR00229">
    <property type="entry name" value="sensory_box"/>
    <property type="match status" value="1"/>
</dbReference>
<evidence type="ECO:0000256" key="3">
    <source>
        <dbReference type="ARBA" id="ARBA00022692"/>
    </source>
</evidence>
<comment type="catalytic activity">
    <reaction evidence="6">
        <text>3',3'-c-di-GMP + H2O = 5'-phosphoguanylyl(3'-&gt;5')guanosine + H(+)</text>
        <dbReference type="Rhea" id="RHEA:24902"/>
        <dbReference type="ChEBI" id="CHEBI:15377"/>
        <dbReference type="ChEBI" id="CHEBI:15378"/>
        <dbReference type="ChEBI" id="CHEBI:58754"/>
        <dbReference type="ChEBI" id="CHEBI:58805"/>
        <dbReference type="EC" id="3.1.4.52"/>
    </reaction>
    <physiologicalReaction direction="left-to-right" evidence="6">
        <dbReference type="Rhea" id="RHEA:24903"/>
    </physiologicalReaction>
</comment>
<keyword evidence="5 7" id="KW-0472">Membrane</keyword>
<evidence type="ECO:0000259" key="11">
    <source>
        <dbReference type="PROSITE" id="PS50887"/>
    </source>
</evidence>
<dbReference type="Pfam" id="PF00990">
    <property type="entry name" value="GGDEF"/>
    <property type="match status" value="1"/>
</dbReference>
<dbReference type="InterPro" id="IPR000160">
    <property type="entry name" value="GGDEF_dom"/>
</dbReference>
<dbReference type="InterPro" id="IPR013656">
    <property type="entry name" value="PAS_4"/>
</dbReference>
<dbReference type="eggNOG" id="COG2202">
    <property type="taxonomic scope" value="Bacteria"/>
</dbReference>
<dbReference type="InterPro" id="IPR000700">
    <property type="entry name" value="PAS-assoc_C"/>
</dbReference>
<dbReference type="FunFam" id="3.30.70.270:FF:000001">
    <property type="entry name" value="Diguanylate cyclase domain protein"/>
    <property type="match status" value="1"/>
</dbReference>
<dbReference type="KEGG" id="nmu:Nmul_A1709"/>
<evidence type="ECO:0000256" key="6">
    <source>
        <dbReference type="ARBA" id="ARBA00051114"/>
    </source>
</evidence>
<dbReference type="PROSITE" id="PS50887">
    <property type="entry name" value="GGDEF"/>
    <property type="match status" value="1"/>
</dbReference>
<evidence type="ECO:0000313" key="15">
    <source>
        <dbReference type="Proteomes" id="UP000236751"/>
    </source>
</evidence>
<dbReference type="PROSITE" id="PS50113">
    <property type="entry name" value="PAC"/>
    <property type="match status" value="1"/>
</dbReference>
<evidence type="ECO:0000256" key="7">
    <source>
        <dbReference type="SAM" id="Phobius"/>
    </source>
</evidence>
<keyword evidence="4 7" id="KW-1133">Transmembrane helix</keyword>
<dbReference type="InterPro" id="IPR035965">
    <property type="entry name" value="PAS-like_dom_sf"/>
</dbReference>
<dbReference type="RefSeq" id="WP_011381027.1">
    <property type="nucleotide sequence ID" value="NC_007614.1"/>
</dbReference>
<dbReference type="InterPro" id="IPR033479">
    <property type="entry name" value="dCache_1"/>
</dbReference>
<dbReference type="InterPro" id="IPR052155">
    <property type="entry name" value="Biofilm_reg_signaling"/>
</dbReference>
<evidence type="ECO:0000313" key="13">
    <source>
        <dbReference type="EMBL" id="SEF84780.1"/>
    </source>
</evidence>
<dbReference type="eggNOG" id="COG5001">
    <property type="taxonomic scope" value="Bacteria"/>
</dbReference>
<dbReference type="Gene3D" id="3.30.450.20">
    <property type="entry name" value="PAS domain"/>
    <property type="match status" value="2"/>
</dbReference>
<gene>
    <name evidence="12" type="ordered locus">Nmul_A1709</name>
    <name evidence="13" type="ORF">SAMN05216403_11168</name>
</gene>
<feature type="transmembrane region" description="Helical" evidence="7">
    <location>
        <begin position="41"/>
        <end position="60"/>
    </location>
</feature>
<accession>Q2Y8B4</accession>
<organism evidence="12 14">
    <name type="scientific">Nitrosospira multiformis (strain ATCC 25196 / NCIMB 11849 / C 71)</name>
    <dbReference type="NCBI Taxonomy" id="323848"/>
    <lineage>
        <taxon>Bacteria</taxon>
        <taxon>Pseudomonadati</taxon>
        <taxon>Pseudomonadota</taxon>
        <taxon>Betaproteobacteria</taxon>
        <taxon>Nitrosomonadales</taxon>
        <taxon>Nitrosomonadaceae</taxon>
        <taxon>Nitrosospira</taxon>
    </lineage>
</organism>
<dbReference type="Pfam" id="PF00563">
    <property type="entry name" value="EAL"/>
    <property type="match status" value="1"/>
</dbReference>
<keyword evidence="2" id="KW-1003">Cell membrane</keyword>
<sequence>MSRSPWLIVLLYVALSTLWMAVAGYLISLMLEDPALRSRAYLAKELVLIAISSILFYALLKLGKGATTAREADVTAADVAASAAAGFRLNRLMLAFFSLAMMAPIISIMIIKMYGPEIEQGAYADLQTIVDLKAEQIELWLAERHNDAEALLANQALIEQVVDLKRRRNAHELELIRNRLEAVRQAYSYESVILLDVESRPLLVLGEKHELPPITRELLSTALRSRQIQSTDFFLDENGKPLLDIAVPLVAETTNKEPGAIVLLRADLEQFLLPLVEKWPRISCSGEILLITQKNETVNYLNKLHRFQRTHGTHGYHALARDELASAIATRDEKQGTVHGIDYRGEQVLAAYRPLTGTGWRLLAKIDQNEVLAQLWTLVFWMSAVILIAVTAVSVVLLLLWRQQQRAHQLALIIHTADQDRLLKYFYDLPFIGMAITSPDTKRWLRFNNQFCEMMGYSTEELAKKSWIEITHPDDVAKSTAERERILKGESEGYAMNKRFIRKDGSIIFANVDVKCVRRDDGTVHYFVAMIRDITEQERRKTEILAARRQLQATLDAIPDLLFELDADGCVHAWHSVRRTEFPTVSGESLVGKKVADFLPTGAVDIILSALAEAQEKGLSSGKQLELRLPGREDKWWFELSVSRKHVDSAAGLRFIVLARDITERKASEQRILHLAHYDSLTGLPNRALLADRMRVAINRAARQAKRLAVLFVDLDRFKAINDSLGHDVGDHLLKVVAERMQTSIRSVDTVSRVGGDEFVVLLNEIETAEDAARVAQKIIDGLSQPYQIEKHELLLTGSIGICIYPDNGKEPNILLRNADASMYTAKEAGHNRYQFYSEDMTARAIERLSLEHDLRGAVERGEMFLVYQPQIELGTSRVIGVEVLMRWRHPARGLISPVRFIPVAEDTGLILSIGEWGLRESCRQAQLWYERGLLNACISVNVSAVQFRQTDFVGIIENALQESGLAPTNLELELTESAVMQGAEPALNKLRELDALGVKVAIDDFGTGYSSLAYLRQFTVDRLKIDQSFVRDVPGNNDAEAIAAAIVAMGLNLGFRIIAEGVETEAQAEFLQSVLCKEGQGYLFAWPMTAIEFEAWIAGWQNRAGSTS</sequence>
<dbReference type="Gene3D" id="3.30.70.270">
    <property type="match status" value="1"/>
</dbReference>
<dbReference type="Gene3D" id="3.20.20.450">
    <property type="entry name" value="EAL domain"/>
    <property type="match status" value="1"/>
</dbReference>
<feature type="domain" description="PAS" evidence="8">
    <location>
        <begin position="447"/>
        <end position="490"/>
    </location>
</feature>
<dbReference type="SMART" id="SM00267">
    <property type="entry name" value="GGDEF"/>
    <property type="match status" value="1"/>
</dbReference>
<dbReference type="SMART" id="SM00052">
    <property type="entry name" value="EAL"/>
    <property type="match status" value="1"/>
</dbReference>
<proteinExistence type="predicted"/>
<dbReference type="Proteomes" id="UP000236751">
    <property type="component" value="Unassembled WGS sequence"/>
</dbReference>
<evidence type="ECO:0000313" key="12">
    <source>
        <dbReference type="EMBL" id="ABB75007.1"/>
    </source>
</evidence>
<reference evidence="14" key="2">
    <citation type="submission" date="2005-08" db="EMBL/GenBank/DDBJ databases">
        <title>Complete sequence of chromosome 1 of Nitrosospira multiformis ATCC 25196.</title>
        <authorList>
            <person name="Copeland A."/>
            <person name="Lucas S."/>
            <person name="Lapidus A."/>
            <person name="Barry K."/>
            <person name="Detter J.C."/>
            <person name="Glavina T."/>
            <person name="Hammon N."/>
            <person name="Israni S."/>
            <person name="Pitluck S."/>
            <person name="Chain P."/>
            <person name="Malfatti S."/>
            <person name="Shin M."/>
            <person name="Vergez L."/>
            <person name="Schmutz J."/>
            <person name="Larimer F."/>
            <person name="Land M."/>
            <person name="Hauser L."/>
            <person name="Kyrpides N."/>
            <person name="Lykidis A."/>
            <person name="Richardson P."/>
        </authorList>
    </citation>
    <scope>NUCLEOTIDE SEQUENCE [LARGE SCALE GENOMIC DNA]</scope>
    <source>
        <strain evidence="14">ATCC 25196 / NCIMB 11849 / C 71</strain>
    </source>
</reference>
<evidence type="ECO:0000256" key="2">
    <source>
        <dbReference type="ARBA" id="ARBA00022475"/>
    </source>
</evidence>
<dbReference type="InterPro" id="IPR013655">
    <property type="entry name" value="PAS_fold_3"/>
</dbReference>
<dbReference type="CDD" id="cd01949">
    <property type="entry name" value="GGDEF"/>
    <property type="match status" value="1"/>
</dbReference>
<dbReference type="Pfam" id="PF08448">
    <property type="entry name" value="PAS_4"/>
    <property type="match status" value="1"/>
</dbReference>
<dbReference type="Pfam" id="PF02743">
    <property type="entry name" value="dCache_1"/>
    <property type="match status" value="1"/>
</dbReference>
<dbReference type="SMART" id="SM00086">
    <property type="entry name" value="PAC"/>
    <property type="match status" value="1"/>
</dbReference>
<keyword evidence="14" id="KW-1185">Reference proteome</keyword>
<dbReference type="STRING" id="323848.Nmul_A1709"/>
<dbReference type="FunFam" id="3.20.20.450:FF:000001">
    <property type="entry name" value="Cyclic di-GMP phosphodiesterase yahA"/>
    <property type="match status" value="1"/>
</dbReference>
<dbReference type="NCBIfam" id="TIGR00254">
    <property type="entry name" value="GGDEF"/>
    <property type="match status" value="1"/>
</dbReference>
<feature type="transmembrane region" description="Helical" evidence="7">
    <location>
        <begin position="92"/>
        <end position="111"/>
    </location>
</feature>
<evidence type="ECO:0000313" key="14">
    <source>
        <dbReference type="Proteomes" id="UP000002718"/>
    </source>
</evidence>
<dbReference type="EMBL" id="CP000103">
    <property type="protein sequence ID" value="ABB75007.1"/>
    <property type="molecule type" value="Genomic_DNA"/>
</dbReference>
<dbReference type="PROSITE" id="PS50112">
    <property type="entry name" value="PAS"/>
    <property type="match status" value="1"/>
</dbReference>
<dbReference type="Pfam" id="PF08447">
    <property type="entry name" value="PAS_3"/>
    <property type="match status" value="1"/>
</dbReference>
<dbReference type="PROSITE" id="PS50883">
    <property type="entry name" value="EAL"/>
    <property type="match status" value="1"/>
</dbReference>
<dbReference type="EMBL" id="FNVK01000011">
    <property type="protein sequence ID" value="SEF84780.1"/>
    <property type="molecule type" value="Genomic_DNA"/>
</dbReference>
<name>Q2Y8B4_NITMU</name>
<dbReference type="InterPro" id="IPR000014">
    <property type="entry name" value="PAS"/>
</dbReference>
<dbReference type="OrthoDB" id="9813903at2"/>
<comment type="subcellular location">
    <subcellularLocation>
        <location evidence="1">Cell membrane</location>
        <topology evidence="1">Multi-pass membrane protein</topology>
    </subcellularLocation>
</comment>
<feature type="domain" description="GGDEF" evidence="11">
    <location>
        <begin position="706"/>
        <end position="839"/>
    </location>
</feature>
<evidence type="ECO:0000256" key="5">
    <source>
        <dbReference type="ARBA" id="ARBA00023136"/>
    </source>
</evidence>
<dbReference type="SMART" id="SM00091">
    <property type="entry name" value="PAS"/>
    <property type="match status" value="2"/>
</dbReference>
<feature type="transmembrane region" description="Helical" evidence="7">
    <location>
        <begin position="375"/>
        <end position="401"/>
    </location>
</feature>
<feature type="transmembrane region" description="Helical" evidence="7">
    <location>
        <begin position="6"/>
        <end position="29"/>
    </location>
</feature>
<dbReference type="GO" id="GO:0071732">
    <property type="term" value="P:cellular response to nitric oxide"/>
    <property type="evidence" value="ECO:0007669"/>
    <property type="project" value="UniProtKB-ARBA"/>
</dbReference>
<protein>
    <submittedName>
        <fullName evidence="12">Diguanylate cyclase/phosphodiesterase (GGDEF &amp; EAL domains) with PAS/PAC sensor(S)</fullName>
    </submittedName>
    <submittedName>
        <fullName evidence="13">PAS domain S-box-containing protein/diguanylate cyclase (GGDEF) domain-containing protein</fullName>
    </submittedName>
</protein>
<evidence type="ECO:0000259" key="10">
    <source>
        <dbReference type="PROSITE" id="PS50883"/>
    </source>
</evidence>
<dbReference type="InterPro" id="IPR001610">
    <property type="entry name" value="PAC"/>
</dbReference>
<feature type="domain" description="EAL" evidence="10">
    <location>
        <begin position="848"/>
        <end position="1102"/>
    </location>
</feature>
<dbReference type="InterPro" id="IPR029787">
    <property type="entry name" value="Nucleotide_cyclase"/>
</dbReference>
<dbReference type="GO" id="GO:0071111">
    <property type="term" value="F:cyclic-guanylate-specific phosphodiesterase activity"/>
    <property type="evidence" value="ECO:0007669"/>
    <property type="project" value="UniProtKB-EC"/>
</dbReference>
<reference evidence="13 15" key="4">
    <citation type="submission" date="2016-10" db="EMBL/GenBank/DDBJ databases">
        <authorList>
            <person name="de Groot N.N."/>
        </authorList>
    </citation>
    <scope>NUCLEOTIDE SEQUENCE [LARGE SCALE GENOMIC DNA]</scope>
    <source>
        <strain evidence="13 15">Nl13</strain>
    </source>
</reference>
<evidence type="ECO:0000259" key="8">
    <source>
        <dbReference type="PROSITE" id="PS50112"/>
    </source>
</evidence>
<dbReference type="PANTHER" id="PTHR44757:SF2">
    <property type="entry name" value="BIOFILM ARCHITECTURE MAINTENANCE PROTEIN MBAA"/>
    <property type="match status" value="1"/>
</dbReference>
<dbReference type="PANTHER" id="PTHR44757">
    <property type="entry name" value="DIGUANYLATE CYCLASE DGCP"/>
    <property type="match status" value="1"/>
</dbReference>
<feature type="domain" description="PAC" evidence="9">
    <location>
        <begin position="494"/>
        <end position="546"/>
    </location>
</feature>
<reference evidence="12 14" key="3">
    <citation type="journal article" date="2008" name="Appl. Environ. Microbiol.">
        <title>Complete genome sequence of Nitrosospira multiformis, an ammonia-oxidizing bacterium from the soil environment.</title>
        <authorList>
            <person name="Norton J.M."/>
            <person name="Klotz M.G."/>
            <person name="Stein L.Y."/>
            <person name="Arp D.J."/>
            <person name="Bottomley P.J."/>
            <person name="Chain P.S."/>
            <person name="Hauser L.J."/>
            <person name="Land M.L."/>
            <person name="Larimer F.W."/>
            <person name="Shin M.W."/>
            <person name="Starkenburg S.R."/>
        </authorList>
    </citation>
    <scope>NUCLEOTIDE SEQUENCE [LARGE SCALE GENOMIC DNA]</scope>
    <source>
        <strain evidence="12">ATCC 25196</strain>
        <strain evidence="14">ATCC 25196 / NCIMB 11849 / C 71</strain>
    </source>
</reference>
<dbReference type="CDD" id="cd01948">
    <property type="entry name" value="EAL"/>
    <property type="match status" value="1"/>
</dbReference>
<dbReference type="AlphaFoldDB" id="Q2Y8B4"/>
<keyword evidence="3 7" id="KW-0812">Transmembrane</keyword>
<dbReference type="SUPFAM" id="SSF55073">
    <property type="entry name" value="Nucleotide cyclase"/>
    <property type="match status" value="1"/>
</dbReference>
<dbReference type="GO" id="GO:0005886">
    <property type="term" value="C:plasma membrane"/>
    <property type="evidence" value="ECO:0007669"/>
    <property type="project" value="UniProtKB-SubCell"/>
</dbReference>
<evidence type="ECO:0000256" key="4">
    <source>
        <dbReference type="ARBA" id="ARBA00022989"/>
    </source>
</evidence>
<dbReference type="InterPro" id="IPR035919">
    <property type="entry name" value="EAL_sf"/>
</dbReference>
<dbReference type="CDD" id="cd00130">
    <property type="entry name" value="PAS"/>
    <property type="match status" value="2"/>
</dbReference>